<evidence type="ECO:0000256" key="3">
    <source>
        <dbReference type="ARBA" id="ARBA00011738"/>
    </source>
</evidence>
<feature type="domain" description="PhoU" evidence="7">
    <location>
        <begin position="121"/>
        <end position="204"/>
    </location>
</feature>
<accession>A0A3B1CD07</accession>
<dbReference type="PANTHER" id="PTHR42930:SF3">
    <property type="entry name" value="PHOSPHATE-SPECIFIC TRANSPORT SYSTEM ACCESSORY PROTEIN PHOU"/>
    <property type="match status" value="1"/>
</dbReference>
<dbReference type="SUPFAM" id="SSF109755">
    <property type="entry name" value="PhoU-like"/>
    <property type="match status" value="1"/>
</dbReference>
<comment type="similarity">
    <text evidence="2">Belongs to the PhoU family.</text>
</comment>
<evidence type="ECO:0000256" key="5">
    <source>
        <dbReference type="ARBA" id="ARBA00022490"/>
    </source>
</evidence>
<dbReference type="InterPro" id="IPR028366">
    <property type="entry name" value="PhoU"/>
</dbReference>
<evidence type="ECO:0000259" key="7">
    <source>
        <dbReference type="Pfam" id="PF01895"/>
    </source>
</evidence>
<dbReference type="GO" id="GO:0005737">
    <property type="term" value="C:cytoplasm"/>
    <property type="evidence" value="ECO:0007669"/>
    <property type="project" value="UniProtKB-SubCell"/>
</dbReference>
<dbReference type="PANTHER" id="PTHR42930">
    <property type="entry name" value="PHOSPHATE-SPECIFIC TRANSPORT SYSTEM ACCESSORY PROTEIN PHOU"/>
    <property type="match status" value="1"/>
</dbReference>
<proteinExistence type="inferred from homology"/>
<comment type="subunit">
    <text evidence="3">Homodimer.</text>
</comment>
<feature type="domain" description="PhoU" evidence="7">
    <location>
        <begin position="17"/>
        <end position="103"/>
    </location>
</feature>
<evidence type="ECO:0000256" key="6">
    <source>
        <dbReference type="ARBA" id="ARBA00022592"/>
    </source>
</evidence>
<keyword evidence="6" id="KW-0592">Phosphate transport</keyword>
<reference evidence="8" key="1">
    <citation type="submission" date="2018-06" db="EMBL/GenBank/DDBJ databases">
        <authorList>
            <person name="Zhirakovskaya E."/>
        </authorList>
    </citation>
    <scope>NUCLEOTIDE SEQUENCE</scope>
</reference>
<comment type="subcellular location">
    <subcellularLocation>
        <location evidence="1">Cytoplasm</location>
    </subcellularLocation>
</comment>
<dbReference type="Gene3D" id="1.20.58.220">
    <property type="entry name" value="Phosphate transport system protein phou homolog 2, domain 2"/>
    <property type="match status" value="2"/>
</dbReference>
<evidence type="ECO:0000313" key="8">
    <source>
        <dbReference type="EMBL" id="VAX21768.1"/>
    </source>
</evidence>
<dbReference type="InterPro" id="IPR026022">
    <property type="entry name" value="PhoU_dom"/>
</dbReference>
<dbReference type="EMBL" id="UOGB01000216">
    <property type="protein sequence ID" value="VAX21768.1"/>
    <property type="molecule type" value="Genomic_DNA"/>
</dbReference>
<dbReference type="InterPro" id="IPR038078">
    <property type="entry name" value="PhoU-like_sf"/>
</dbReference>
<evidence type="ECO:0000256" key="2">
    <source>
        <dbReference type="ARBA" id="ARBA00008107"/>
    </source>
</evidence>
<dbReference type="Pfam" id="PF01895">
    <property type="entry name" value="PhoU"/>
    <property type="match status" value="2"/>
</dbReference>
<protein>
    <submittedName>
        <fullName evidence="8">Phosphate transport system regulatory protein PhoU</fullName>
    </submittedName>
</protein>
<keyword evidence="4" id="KW-0813">Transport</keyword>
<evidence type="ECO:0000256" key="1">
    <source>
        <dbReference type="ARBA" id="ARBA00004496"/>
    </source>
</evidence>
<dbReference type="GO" id="GO:0045936">
    <property type="term" value="P:negative regulation of phosphate metabolic process"/>
    <property type="evidence" value="ECO:0007669"/>
    <property type="project" value="InterPro"/>
</dbReference>
<evidence type="ECO:0000256" key="4">
    <source>
        <dbReference type="ARBA" id="ARBA00022448"/>
    </source>
</evidence>
<sequence>MSKHLEMDLEKLKKELLSLGSMVTEAVNKATIAVVDRRPELADEVIKGDDLINDKEVSIEGDCLKILALHQPVAADLRFIIAALKVNNDLERMGDLAVNIAERAVYLSRKERISAALDFPHMVEGVKKMVRASLDALINQDTKLAREVLAMDDEIDEYNRDMFISLQDVMKEKPEAIKRAVHLLSTSRHLERIADLSTNIAEEVVFMVDGESIRHRTEDYGEN</sequence>
<name>A0A3B1CD07_9ZZZZ</name>
<dbReference type="AlphaFoldDB" id="A0A3B1CD07"/>
<keyword evidence="5" id="KW-0963">Cytoplasm</keyword>
<dbReference type="PIRSF" id="PIRSF003107">
    <property type="entry name" value="PhoU"/>
    <property type="match status" value="1"/>
</dbReference>
<gene>
    <name evidence="8" type="ORF">MNBD_NITROSPINAE03-1585</name>
</gene>
<organism evidence="8">
    <name type="scientific">hydrothermal vent metagenome</name>
    <dbReference type="NCBI Taxonomy" id="652676"/>
    <lineage>
        <taxon>unclassified sequences</taxon>
        <taxon>metagenomes</taxon>
        <taxon>ecological metagenomes</taxon>
    </lineage>
</organism>
<dbReference type="GO" id="GO:0006817">
    <property type="term" value="P:phosphate ion transport"/>
    <property type="evidence" value="ECO:0007669"/>
    <property type="project" value="UniProtKB-KW"/>
</dbReference>
<dbReference type="NCBIfam" id="TIGR02135">
    <property type="entry name" value="phoU_full"/>
    <property type="match status" value="1"/>
</dbReference>
<dbReference type="GO" id="GO:0030643">
    <property type="term" value="P:intracellular phosphate ion homeostasis"/>
    <property type="evidence" value="ECO:0007669"/>
    <property type="project" value="InterPro"/>
</dbReference>
<dbReference type="FunFam" id="1.20.58.220:FF:000004">
    <property type="entry name" value="Phosphate-specific transport system accessory protein PhoU"/>
    <property type="match status" value="1"/>
</dbReference>